<keyword evidence="2" id="KW-1185">Reference proteome</keyword>
<organism evidence="1 2">
    <name type="scientific">Apiospora aurea</name>
    <dbReference type="NCBI Taxonomy" id="335848"/>
    <lineage>
        <taxon>Eukaryota</taxon>
        <taxon>Fungi</taxon>
        <taxon>Dikarya</taxon>
        <taxon>Ascomycota</taxon>
        <taxon>Pezizomycotina</taxon>
        <taxon>Sordariomycetes</taxon>
        <taxon>Xylariomycetidae</taxon>
        <taxon>Amphisphaeriales</taxon>
        <taxon>Apiosporaceae</taxon>
        <taxon>Apiospora</taxon>
    </lineage>
</organism>
<reference evidence="1 2" key="1">
    <citation type="submission" date="2023-01" db="EMBL/GenBank/DDBJ databases">
        <title>Analysis of 21 Apiospora genomes using comparative genomics revels a genus with tremendous synthesis potential of carbohydrate active enzymes and secondary metabolites.</title>
        <authorList>
            <person name="Sorensen T."/>
        </authorList>
    </citation>
    <scope>NUCLEOTIDE SEQUENCE [LARGE SCALE GENOMIC DNA]</scope>
    <source>
        <strain evidence="1 2">CBS 24483</strain>
    </source>
</reference>
<dbReference type="GeneID" id="92070712"/>
<dbReference type="RefSeq" id="XP_066706543.1">
    <property type="nucleotide sequence ID" value="XM_066837650.1"/>
</dbReference>
<dbReference type="Proteomes" id="UP001391051">
    <property type="component" value="Unassembled WGS sequence"/>
</dbReference>
<proteinExistence type="predicted"/>
<accession>A0ABR1QWS1</accession>
<protein>
    <recommendedName>
        <fullName evidence="3">F-box domain-containing protein</fullName>
    </recommendedName>
</protein>
<dbReference type="EMBL" id="JAQQWE010000001">
    <property type="protein sequence ID" value="KAK7967151.1"/>
    <property type="molecule type" value="Genomic_DNA"/>
</dbReference>
<gene>
    <name evidence="1" type="ORF">PG986_001428</name>
</gene>
<evidence type="ECO:0008006" key="3">
    <source>
        <dbReference type="Google" id="ProtNLM"/>
    </source>
</evidence>
<evidence type="ECO:0000313" key="1">
    <source>
        <dbReference type="EMBL" id="KAK7967151.1"/>
    </source>
</evidence>
<sequence length="418" mass="48111">MALSRIEQLPPELKQLVLSYATDWPSLRSAVLSCPAFYAAFKSAEQWIATRFVKNLIDIEVLPEAYLAQGLRNLTMLWPYPEAANTIETWLAVELRKKRRVTDEKLTVRDAIAMSRLHHAVESFVDEYIRYCTPLARGSTVLQPATTLAEKPLTRAERSRMSRAFYLLEMFSRLHRCGAPCAQQGFKFPVDIPVTHPFFAALPPWEKEQLRCINWCLKAFYERECVQPLFPQQTYFGNTWDMTQEKKDLWYAIKDRDPIRLGLEALHEASISTGSAHREEIMRQGRTAYELRREDFPPQLDRILDNLERIPEWDMPGKPDGLEVHVRGASLRGEDADPGPRAVWTWVNEGTGWGRYDPQLRGSLGDRQRETIQAVRWTGLVFWDHSRLEAAGVFSRDSRSWVTSAASLIDLGRRTGES</sequence>
<comment type="caution">
    <text evidence="1">The sequence shown here is derived from an EMBL/GenBank/DDBJ whole genome shotgun (WGS) entry which is preliminary data.</text>
</comment>
<name>A0ABR1QWS1_9PEZI</name>
<evidence type="ECO:0000313" key="2">
    <source>
        <dbReference type="Proteomes" id="UP001391051"/>
    </source>
</evidence>